<dbReference type="EMBL" id="GBRH01279600">
    <property type="protein sequence ID" value="JAD18295.1"/>
    <property type="molecule type" value="Transcribed_RNA"/>
</dbReference>
<protein>
    <submittedName>
        <fullName evidence="1">Uncharacterized protein</fullName>
    </submittedName>
</protein>
<dbReference type="AlphaFoldDB" id="A0A0A8Y087"/>
<reference evidence="1" key="1">
    <citation type="submission" date="2014-09" db="EMBL/GenBank/DDBJ databases">
        <authorList>
            <person name="Magalhaes I.L.F."/>
            <person name="Oliveira U."/>
            <person name="Santos F.R."/>
            <person name="Vidigal T.H.D.A."/>
            <person name="Brescovit A.D."/>
            <person name="Santos A.J."/>
        </authorList>
    </citation>
    <scope>NUCLEOTIDE SEQUENCE</scope>
    <source>
        <tissue evidence="1">Shoot tissue taken approximately 20 cm above the soil surface</tissue>
    </source>
</reference>
<evidence type="ECO:0000313" key="1">
    <source>
        <dbReference type="EMBL" id="JAD18295.1"/>
    </source>
</evidence>
<accession>A0A0A8Y087</accession>
<name>A0A0A8Y087_ARUDO</name>
<organism evidence="1">
    <name type="scientific">Arundo donax</name>
    <name type="common">Giant reed</name>
    <name type="synonym">Donax arundinaceus</name>
    <dbReference type="NCBI Taxonomy" id="35708"/>
    <lineage>
        <taxon>Eukaryota</taxon>
        <taxon>Viridiplantae</taxon>
        <taxon>Streptophyta</taxon>
        <taxon>Embryophyta</taxon>
        <taxon>Tracheophyta</taxon>
        <taxon>Spermatophyta</taxon>
        <taxon>Magnoliopsida</taxon>
        <taxon>Liliopsida</taxon>
        <taxon>Poales</taxon>
        <taxon>Poaceae</taxon>
        <taxon>PACMAD clade</taxon>
        <taxon>Arundinoideae</taxon>
        <taxon>Arundineae</taxon>
        <taxon>Arundo</taxon>
    </lineage>
</organism>
<reference evidence="1" key="2">
    <citation type="journal article" date="2015" name="Data Brief">
        <title>Shoot transcriptome of the giant reed, Arundo donax.</title>
        <authorList>
            <person name="Barrero R.A."/>
            <person name="Guerrero F.D."/>
            <person name="Moolhuijzen P."/>
            <person name="Goolsby J.A."/>
            <person name="Tidwell J."/>
            <person name="Bellgard S.E."/>
            <person name="Bellgard M.I."/>
        </authorList>
    </citation>
    <scope>NUCLEOTIDE SEQUENCE</scope>
    <source>
        <tissue evidence="1">Shoot tissue taken approximately 20 cm above the soil surface</tissue>
    </source>
</reference>
<proteinExistence type="predicted"/>
<sequence length="19" mass="2289">MLQKSIIIHKINHMKNLNI</sequence>